<dbReference type="PROSITE" id="PS50935">
    <property type="entry name" value="SSB"/>
    <property type="match status" value="1"/>
</dbReference>
<evidence type="ECO:0000256" key="1">
    <source>
        <dbReference type="ARBA" id="ARBA00023125"/>
    </source>
</evidence>
<proteinExistence type="inferred from homology"/>
<dbReference type="InterPro" id="IPR000424">
    <property type="entry name" value="Primosome_PriB/ssb"/>
</dbReference>
<feature type="compositionally biased region" description="Gly residues" evidence="4">
    <location>
        <begin position="113"/>
        <end position="132"/>
    </location>
</feature>
<organism evidence="5 6">
    <name type="scientific">Candidatus Magasanikbacteria bacterium RIFCSPHIGHO2_01_FULL_50_8</name>
    <dbReference type="NCBI Taxonomy" id="1798674"/>
    <lineage>
        <taxon>Bacteria</taxon>
        <taxon>Candidatus Magasanikiibacteriota</taxon>
    </lineage>
</organism>
<name>A0A1F6LRV4_9BACT</name>
<dbReference type="PANTHER" id="PTHR10302:SF27">
    <property type="entry name" value="SINGLE-STRANDED DNA-BINDING PROTEIN"/>
    <property type="match status" value="1"/>
</dbReference>
<comment type="caution">
    <text evidence="2">Lacks conserved residue(s) required for the propagation of feature annotation.</text>
</comment>
<dbReference type="AlphaFoldDB" id="A0A1F6LRV4"/>
<gene>
    <name evidence="5" type="ORF">A2848_01415</name>
</gene>
<reference evidence="5 6" key="1">
    <citation type="journal article" date="2016" name="Nat. Commun.">
        <title>Thousands of microbial genomes shed light on interconnected biogeochemical processes in an aquifer system.</title>
        <authorList>
            <person name="Anantharaman K."/>
            <person name="Brown C.T."/>
            <person name="Hug L.A."/>
            <person name="Sharon I."/>
            <person name="Castelle C.J."/>
            <person name="Probst A.J."/>
            <person name="Thomas B.C."/>
            <person name="Singh A."/>
            <person name="Wilkins M.J."/>
            <person name="Karaoz U."/>
            <person name="Brodie E.L."/>
            <person name="Williams K.H."/>
            <person name="Hubbard S.S."/>
            <person name="Banfield J.F."/>
        </authorList>
    </citation>
    <scope>NUCLEOTIDE SEQUENCE [LARGE SCALE GENOMIC DNA]</scope>
</reference>
<dbReference type="HAMAP" id="MF_00984">
    <property type="entry name" value="SSB"/>
    <property type="match status" value="1"/>
</dbReference>
<accession>A0A1F6LRV4</accession>
<dbReference type="GO" id="GO:0003697">
    <property type="term" value="F:single-stranded DNA binding"/>
    <property type="evidence" value="ECO:0007669"/>
    <property type="project" value="UniProtKB-UniRule"/>
</dbReference>
<dbReference type="PANTHER" id="PTHR10302">
    <property type="entry name" value="SINGLE-STRANDED DNA-BINDING PROTEIN"/>
    <property type="match status" value="1"/>
</dbReference>
<dbReference type="Gene3D" id="2.40.50.140">
    <property type="entry name" value="Nucleic acid-binding proteins"/>
    <property type="match status" value="1"/>
</dbReference>
<evidence type="ECO:0000256" key="4">
    <source>
        <dbReference type="SAM" id="MobiDB-lite"/>
    </source>
</evidence>
<evidence type="ECO:0000313" key="6">
    <source>
        <dbReference type="Proteomes" id="UP000176329"/>
    </source>
</evidence>
<dbReference type="GO" id="GO:0006260">
    <property type="term" value="P:DNA replication"/>
    <property type="evidence" value="ECO:0007669"/>
    <property type="project" value="InterPro"/>
</dbReference>
<keyword evidence="1 2" id="KW-0238">DNA-binding</keyword>
<evidence type="ECO:0000313" key="5">
    <source>
        <dbReference type="EMBL" id="OGH62117.1"/>
    </source>
</evidence>
<dbReference type="EMBL" id="MFPV01000020">
    <property type="protein sequence ID" value="OGH62117.1"/>
    <property type="molecule type" value="Genomic_DNA"/>
</dbReference>
<dbReference type="InterPro" id="IPR012340">
    <property type="entry name" value="NA-bd_OB-fold"/>
</dbReference>
<comment type="caution">
    <text evidence="5">The sequence shown here is derived from an EMBL/GenBank/DDBJ whole genome shotgun (WGS) entry which is preliminary data.</text>
</comment>
<dbReference type="SUPFAM" id="SSF50249">
    <property type="entry name" value="Nucleic acid-binding proteins"/>
    <property type="match status" value="1"/>
</dbReference>
<comment type="subunit">
    <text evidence="2">Homotetramer.</text>
</comment>
<dbReference type="Pfam" id="PF00436">
    <property type="entry name" value="SSB"/>
    <property type="match status" value="1"/>
</dbReference>
<dbReference type="CDD" id="cd04496">
    <property type="entry name" value="SSB_OBF"/>
    <property type="match status" value="1"/>
</dbReference>
<dbReference type="GO" id="GO:0009295">
    <property type="term" value="C:nucleoid"/>
    <property type="evidence" value="ECO:0007669"/>
    <property type="project" value="TreeGrafter"/>
</dbReference>
<evidence type="ECO:0000256" key="3">
    <source>
        <dbReference type="RuleBase" id="RU000524"/>
    </source>
</evidence>
<sequence>MYNLNRAQVIGNLTRDPESRTTPNGQTVCSFSIATTYSYKDAAGQKVEKPEYHNIVVWGKLGEICAQYLAKGRKAYVEGRLQTREWTSQEGQKRNRTEIIAESVIILDRPGVSGAGGSGGGAGGHGPVGSSGGSEEPVAVPITSTDDEIKIEDIPF</sequence>
<dbReference type="Proteomes" id="UP000176329">
    <property type="component" value="Unassembled WGS sequence"/>
</dbReference>
<evidence type="ECO:0000256" key="2">
    <source>
        <dbReference type="HAMAP-Rule" id="MF_00984"/>
    </source>
</evidence>
<feature type="region of interest" description="Disordered" evidence="4">
    <location>
        <begin position="112"/>
        <end position="146"/>
    </location>
</feature>
<protein>
    <recommendedName>
        <fullName evidence="2 3">Single-stranded DNA-binding protein</fullName>
        <shortName evidence="2">SSB</shortName>
    </recommendedName>
</protein>
<dbReference type="NCBIfam" id="TIGR00621">
    <property type="entry name" value="ssb"/>
    <property type="match status" value="1"/>
</dbReference>
<dbReference type="InterPro" id="IPR011344">
    <property type="entry name" value="ssDNA-bd"/>
</dbReference>